<dbReference type="Proteomes" id="UP000189670">
    <property type="component" value="Unassembled WGS sequence"/>
</dbReference>
<gene>
    <name evidence="1" type="ORF">OMM_06373</name>
</gene>
<evidence type="ECO:0000313" key="2">
    <source>
        <dbReference type="Proteomes" id="UP000189670"/>
    </source>
</evidence>
<comment type="caution">
    <text evidence="1">The sequence shown here is derived from an EMBL/GenBank/DDBJ whole genome shotgun (WGS) entry which is preliminary data.</text>
</comment>
<evidence type="ECO:0000313" key="1">
    <source>
        <dbReference type="EMBL" id="ETR74378.1"/>
    </source>
</evidence>
<sequence length="88" mass="10425">MIENLSSFEETRVYKELFSSAEKNGEKRGEKLGERASMLRQLRRYKAMNKKGDIDDLVFQKICEPIRKDLKKITKEINEMAKKFNKSH</sequence>
<dbReference type="AlphaFoldDB" id="A0A1V1PHY2"/>
<name>A0A1V1PHY2_9BACT</name>
<accession>A0A1V1PHY2</accession>
<protein>
    <submittedName>
        <fullName evidence="1">Uncharacterized protein</fullName>
    </submittedName>
</protein>
<dbReference type="EMBL" id="ATBP01000009">
    <property type="protein sequence ID" value="ETR74378.1"/>
    <property type="molecule type" value="Genomic_DNA"/>
</dbReference>
<proteinExistence type="predicted"/>
<organism evidence="1 2">
    <name type="scientific">Candidatus Magnetoglobus multicellularis str. Araruama</name>
    <dbReference type="NCBI Taxonomy" id="890399"/>
    <lineage>
        <taxon>Bacteria</taxon>
        <taxon>Pseudomonadati</taxon>
        <taxon>Thermodesulfobacteriota</taxon>
        <taxon>Desulfobacteria</taxon>
        <taxon>Desulfobacterales</taxon>
        <taxon>Desulfobacteraceae</taxon>
        <taxon>Candidatus Magnetoglobus</taxon>
    </lineage>
</organism>
<reference evidence="2" key="1">
    <citation type="submission" date="2012-11" db="EMBL/GenBank/DDBJ databases">
        <authorList>
            <person name="Lucero-Rivera Y.E."/>
            <person name="Tovar-Ramirez D."/>
        </authorList>
    </citation>
    <scope>NUCLEOTIDE SEQUENCE [LARGE SCALE GENOMIC DNA]</scope>
    <source>
        <strain evidence="2">Araruama</strain>
    </source>
</reference>